<sequence length="77" mass="8355">MIRKNVEQAGKRETFRQATIKAWEEYESTGMHVTAEEADAWLEALENGNDVESPEGQVCATSSSSACGATLDTKTST</sequence>
<proteinExistence type="predicted"/>
<reference evidence="2 3" key="1">
    <citation type="submission" date="2019-10" db="EMBL/GenBank/DDBJ databases">
        <title>Taxonomy of Antarctic Massilia spp.: description of Massilia rubra sp. nov., Massilia aquatica sp. nov., Massilia mucilaginosa sp. nov., Massilia frigida sp. nov. isolated from streams, lakes and regoliths.</title>
        <authorList>
            <person name="Holochova P."/>
            <person name="Sedlacek I."/>
            <person name="Kralova S."/>
            <person name="Maslanova I."/>
            <person name="Busse H.-J."/>
            <person name="Stankova E."/>
            <person name="Vrbovska V."/>
            <person name="Kovarovic V."/>
            <person name="Bartak M."/>
            <person name="Svec P."/>
            <person name="Pantucek R."/>
        </authorList>
    </citation>
    <scope>NUCLEOTIDE SEQUENCE [LARGE SCALE GENOMIC DNA]</scope>
    <source>
        <strain evidence="2 3">CCM 8733</strain>
    </source>
</reference>
<organism evidence="2 3">
    <name type="scientific">Massilia mucilaginosa</name>
    <dbReference type="NCBI Taxonomy" id="2609282"/>
    <lineage>
        <taxon>Bacteria</taxon>
        <taxon>Pseudomonadati</taxon>
        <taxon>Pseudomonadota</taxon>
        <taxon>Betaproteobacteria</taxon>
        <taxon>Burkholderiales</taxon>
        <taxon>Oxalobacteraceae</taxon>
        <taxon>Telluria group</taxon>
        <taxon>Massilia</taxon>
    </lineage>
</organism>
<protein>
    <submittedName>
        <fullName evidence="2">Transcriptional regulator</fullName>
    </submittedName>
</protein>
<keyword evidence="3" id="KW-1185">Reference proteome</keyword>
<feature type="region of interest" description="Disordered" evidence="1">
    <location>
        <begin position="52"/>
        <end position="77"/>
    </location>
</feature>
<comment type="caution">
    <text evidence="2">The sequence shown here is derived from an EMBL/GenBank/DDBJ whole genome shotgun (WGS) entry which is preliminary data.</text>
</comment>
<accession>A0ABX0NYW7</accession>
<evidence type="ECO:0000313" key="2">
    <source>
        <dbReference type="EMBL" id="NHZ92211.1"/>
    </source>
</evidence>
<gene>
    <name evidence="2" type="ORF">F2P45_24860</name>
</gene>
<evidence type="ECO:0000256" key="1">
    <source>
        <dbReference type="SAM" id="MobiDB-lite"/>
    </source>
</evidence>
<name>A0ABX0NYW7_9BURK</name>
<dbReference type="RefSeq" id="WP_166880880.1">
    <property type="nucleotide sequence ID" value="NZ_WHJH01000041.1"/>
</dbReference>
<evidence type="ECO:0000313" key="3">
    <source>
        <dbReference type="Proteomes" id="UP000609726"/>
    </source>
</evidence>
<dbReference type="EMBL" id="WHJH01000041">
    <property type="protein sequence ID" value="NHZ92211.1"/>
    <property type="molecule type" value="Genomic_DNA"/>
</dbReference>
<dbReference type="Proteomes" id="UP000609726">
    <property type="component" value="Unassembled WGS sequence"/>
</dbReference>